<dbReference type="EnsemblPlants" id="HORVU.MOREX.r3.5HG0479820.1">
    <property type="protein sequence ID" value="HORVU.MOREX.r3.5HG0479820.1.CDS1"/>
    <property type="gene ID" value="HORVU.MOREX.r3.5HG0479820"/>
</dbReference>
<dbReference type="Gramene" id="HORVU.MOREX.r2.5HG0397580.1">
    <property type="protein sequence ID" value="HORVU.MOREX.r2.5HG0397580.1.CDS.1"/>
    <property type="gene ID" value="HORVU.MOREX.r2.5HG0397580"/>
</dbReference>
<evidence type="ECO:0000313" key="2">
    <source>
        <dbReference type="EnsemblPlants" id="HORVU.MOREX.r3.5HG0479820.1.CDS1"/>
    </source>
</evidence>
<evidence type="ECO:0000256" key="1">
    <source>
        <dbReference type="SAM" id="MobiDB-lite"/>
    </source>
</evidence>
<gene>
    <name evidence="2" type="primary">LOC123395953</name>
</gene>
<dbReference type="Proteomes" id="UP000011116">
    <property type="component" value="Chromosome 5H"/>
</dbReference>
<feature type="region of interest" description="Disordered" evidence="1">
    <location>
        <begin position="105"/>
        <end position="131"/>
    </location>
</feature>
<proteinExistence type="predicted"/>
<reference evidence="2" key="2">
    <citation type="submission" date="2020-10" db="EMBL/GenBank/DDBJ databases">
        <authorList>
            <person name="Scholz U."/>
            <person name="Mascher M."/>
            <person name="Fiebig A."/>
        </authorList>
    </citation>
    <scope>NUCLEOTIDE SEQUENCE [LARGE SCALE GENOMIC DNA]</scope>
    <source>
        <strain evidence="2">cv. Morex</strain>
    </source>
</reference>
<dbReference type="InterPro" id="IPR025322">
    <property type="entry name" value="PADRE_dom"/>
</dbReference>
<sequence length="158" mass="16513">MGNLASQCVTGGAERGSPLVVLPDGSQFRLEEHAGVAELMIEAPGHVVARASDAAKERRLRALAADEFLRAGEVYLLVPAGRAGARLGDQEAEAISRLLLSGKKGGNGGRSGRRIFPEGEAASTEGGKESAGCAGKQALVCRIRPRQWRPALDTILEA</sequence>
<accession>A0A8I6XNB0</accession>
<dbReference type="GeneID" id="123395953"/>
<dbReference type="AlphaFoldDB" id="A0A8I6XNB0"/>
<protein>
    <submittedName>
        <fullName evidence="2">Uncharacterized protein</fullName>
    </submittedName>
</protein>
<organism evidence="2 3">
    <name type="scientific">Hordeum vulgare subsp. vulgare</name>
    <name type="common">Domesticated barley</name>
    <dbReference type="NCBI Taxonomy" id="112509"/>
    <lineage>
        <taxon>Eukaryota</taxon>
        <taxon>Viridiplantae</taxon>
        <taxon>Streptophyta</taxon>
        <taxon>Embryophyta</taxon>
        <taxon>Tracheophyta</taxon>
        <taxon>Spermatophyta</taxon>
        <taxon>Magnoliopsida</taxon>
        <taxon>Liliopsida</taxon>
        <taxon>Poales</taxon>
        <taxon>Poaceae</taxon>
        <taxon>BOP clade</taxon>
        <taxon>Pooideae</taxon>
        <taxon>Triticodae</taxon>
        <taxon>Triticeae</taxon>
        <taxon>Hordeinae</taxon>
        <taxon>Hordeum</taxon>
    </lineage>
</organism>
<dbReference type="RefSeq" id="XP_044946912.1">
    <property type="nucleotide sequence ID" value="XM_045090977.1"/>
</dbReference>
<dbReference type="OrthoDB" id="777898at2759"/>
<dbReference type="PANTHER" id="PTHR33052">
    <property type="entry name" value="DUF4228 DOMAIN PROTEIN-RELATED"/>
    <property type="match status" value="1"/>
</dbReference>
<name>A0A8I6XNB0_HORVV</name>
<reference evidence="3" key="1">
    <citation type="journal article" date="2012" name="Nature">
        <title>A physical, genetic and functional sequence assembly of the barley genome.</title>
        <authorList>
            <consortium name="The International Barley Genome Sequencing Consortium"/>
            <person name="Mayer K.F."/>
            <person name="Waugh R."/>
            <person name="Brown J.W."/>
            <person name="Schulman A."/>
            <person name="Langridge P."/>
            <person name="Platzer M."/>
            <person name="Fincher G.B."/>
            <person name="Muehlbauer G.J."/>
            <person name="Sato K."/>
            <person name="Close T.J."/>
            <person name="Wise R.P."/>
            <person name="Stein N."/>
        </authorList>
    </citation>
    <scope>NUCLEOTIDE SEQUENCE [LARGE SCALE GENOMIC DNA]</scope>
    <source>
        <strain evidence="3">cv. Morex</strain>
    </source>
</reference>
<reference evidence="2" key="3">
    <citation type="submission" date="2022-01" db="UniProtKB">
        <authorList>
            <consortium name="EnsemblPlants"/>
        </authorList>
    </citation>
    <scope>IDENTIFICATION</scope>
    <source>
        <strain evidence="2">subsp. vulgare</strain>
    </source>
</reference>
<evidence type="ECO:0000313" key="3">
    <source>
        <dbReference type="Proteomes" id="UP000011116"/>
    </source>
</evidence>
<keyword evidence="3" id="KW-1185">Reference proteome</keyword>
<dbReference type="Pfam" id="PF14009">
    <property type="entry name" value="PADRE"/>
    <property type="match status" value="1"/>
</dbReference>
<dbReference type="Gramene" id="HORVU.MOREX.r3.5HG0479820.1">
    <property type="protein sequence ID" value="HORVU.MOREX.r3.5HG0479820.1.CDS1"/>
    <property type="gene ID" value="HORVU.MOREX.r3.5HG0479820"/>
</dbReference>
<dbReference type="KEGG" id="hvg:123395953"/>